<reference evidence="1" key="1">
    <citation type="submission" date="2020-09" db="EMBL/GenBank/DDBJ databases">
        <title>A novel bacterium of genus Paenibacillus, isolated from South China Sea.</title>
        <authorList>
            <person name="Huang H."/>
            <person name="Mo K."/>
            <person name="Hu Y."/>
        </authorList>
    </citation>
    <scope>NUCLEOTIDE SEQUENCE</scope>
    <source>
        <strain evidence="1">IB182363</strain>
    </source>
</reference>
<dbReference type="EMBL" id="JACXJA010000026">
    <property type="protein sequence ID" value="MBD2863978.1"/>
    <property type="molecule type" value="Genomic_DNA"/>
</dbReference>
<evidence type="ECO:0000313" key="2">
    <source>
        <dbReference type="Proteomes" id="UP000639396"/>
    </source>
</evidence>
<sequence length="99" mass="10860">MPKLTGKAELNQYYALALVISGEKDIFFPSHVVKQAAAEIIANVESETAELRSFLIIMLFTGTFRILLSTRVYCFAPCIALIELTIPQALTSLASCTAF</sequence>
<organism evidence="1 2">
    <name type="scientific">Paenibacillus oceani</name>
    <dbReference type="NCBI Taxonomy" id="2772510"/>
    <lineage>
        <taxon>Bacteria</taxon>
        <taxon>Bacillati</taxon>
        <taxon>Bacillota</taxon>
        <taxon>Bacilli</taxon>
        <taxon>Bacillales</taxon>
        <taxon>Paenibacillaceae</taxon>
        <taxon>Paenibacillus</taxon>
    </lineage>
</organism>
<comment type="caution">
    <text evidence="1">The sequence shown here is derived from an EMBL/GenBank/DDBJ whole genome shotgun (WGS) entry which is preliminary data.</text>
</comment>
<keyword evidence="2" id="KW-1185">Reference proteome</keyword>
<dbReference type="AlphaFoldDB" id="A0A927CC67"/>
<protein>
    <submittedName>
        <fullName evidence="1">Uncharacterized protein</fullName>
    </submittedName>
</protein>
<name>A0A927CC67_9BACL</name>
<dbReference type="Proteomes" id="UP000639396">
    <property type="component" value="Unassembled WGS sequence"/>
</dbReference>
<accession>A0A927CC67</accession>
<proteinExistence type="predicted"/>
<evidence type="ECO:0000313" key="1">
    <source>
        <dbReference type="EMBL" id="MBD2863978.1"/>
    </source>
</evidence>
<gene>
    <name evidence="1" type="ORF">IDH45_18465</name>
</gene>